<comment type="caution">
    <text evidence="1">The sequence shown here is derived from an EMBL/GenBank/DDBJ whole genome shotgun (WGS) entry which is preliminary data.</text>
</comment>
<evidence type="ECO:0000313" key="1">
    <source>
        <dbReference type="EMBL" id="KAF6130809.1"/>
    </source>
</evidence>
<organism evidence="1 2">
    <name type="scientific">Phyllostomus discolor</name>
    <name type="common">pale spear-nosed bat</name>
    <dbReference type="NCBI Taxonomy" id="89673"/>
    <lineage>
        <taxon>Eukaryota</taxon>
        <taxon>Metazoa</taxon>
        <taxon>Chordata</taxon>
        <taxon>Craniata</taxon>
        <taxon>Vertebrata</taxon>
        <taxon>Euteleostomi</taxon>
        <taxon>Mammalia</taxon>
        <taxon>Eutheria</taxon>
        <taxon>Laurasiatheria</taxon>
        <taxon>Chiroptera</taxon>
        <taxon>Yangochiroptera</taxon>
        <taxon>Phyllostomidae</taxon>
        <taxon>Phyllostominae</taxon>
        <taxon>Phyllostomus</taxon>
    </lineage>
</organism>
<evidence type="ECO:0000313" key="2">
    <source>
        <dbReference type="Proteomes" id="UP000664940"/>
    </source>
</evidence>
<protein>
    <submittedName>
        <fullName evidence="1">Uncharacterized protein</fullName>
    </submittedName>
</protein>
<name>A0A834BHF2_9CHIR</name>
<dbReference type="EMBL" id="JABVXQ010000001">
    <property type="protein sequence ID" value="KAF6130809.1"/>
    <property type="molecule type" value="Genomic_DNA"/>
</dbReference>
<dbReference type="Proteomes" id="UP000664940">
    <property type="component" value="Unassembled WGS sequence"/>
</dbReference>
<reference evidence="1 2" key="1">
    <citation type="journal article" date="2020" name="Nature">
        <title>Six reference-quality genomes reveal evolution of bat adaptations.</title>
        <authorList>
            <person name="Jebb D."/>
            <person name="Huang Z."/>
            <person name="Pippel M."/>
            <person name="Hughes G.M."/>
            <person name="Lavrichenko K."/>
            <person name="Devanna P."/>
            <person name="Winkler S."/>
            <person name="Jermiin L.S."/>
            <person name="Skirmuntt E.C."/>
            <person name="Katzourakis A."/>
            <person name="Burkitt-Gray L."/>
            <person name="Ray D.A."/>
            <person name="Sullivan K.A.M."/>
            <person name="Roscito J.G."/>
            <person name="Kirilenko B.M."/>
            <person name="Davalos L.M."/>
            <person name="Corthals A.P."/>
            <person name="Power M.L."/>
            <person name="Jones G."/>
            <person name="Ransome R.D."/>
            <person name="Dechmann D.K.N."/>
            <person name="Locatelli A.G."/>
            <person name="Puechmaille S.J."/>
            <person name="Fedrigo O."/>
            <person name="Jarvis E.D."/>
            <person name="Hiller M."/>
            <person name="Vernes S.C."/>
            <person name="Myers E.W."/>
            <person name="Teeling E.C."/>
        </authorList>
    </citation>
    <scope>NUCLEOTIDE SEQUENCE [LARGE SCALE GENOMIC DNA]</scope>
    <source>
        <strain evidence="1">Bat1K_MPI-CBG_1</strain>
    </source>
</reference>
<dbReference type="AlphaFoldDB" id="A0A834BHF2"/>
<accession>A0A834BHF2</accession>
<proteinExistence type="predicted"/>
<gene>
    <name evidence="1" type="ORF">HJG60_007787</name>
</gene>
<sequence>MVSFFFFFLCNGMCKSKYIHCVVFLFLEFHEDLHMAFSVVYRPPPAFGTPSVTPSPSKRAPALVGTPEFSPPHWPFSTQAQTQLCRFIVENACDLAILPLFRKQVLASLTKNEGRKMRFLKQSIFSQPKPTCLWCCIPLSVVLLTSDLGEKITSDVTVMCSQVPFPFVLVGVEIKTIYLGYIYHSVFHCVSFAKVEDGLPCLCK</sequence>